<dbReference type="RefSeq" id="WP_161049505.1">
    <property type="nucleotide sequence ID" value="NZ_WWCR01000004.1"/>
</dbReference>
<comment type="caution">
    <text evidence="1">The sequence shown here is derived from an EMBL/GenBank/DDBJ whole genome shotgun (WGS) entry which is preliminary data.</text>
</comment>
<reference evidence="1 2" key="1">
    <citation type="submission" date="2019-12" db="EMBL/GenBank/DDBJ databases">
        <title>Novel species isolated from a subtropical stream in China.</title>
        <authorList>
            <person name="Lu H."/>
        </authorList>
    </citation>
    <scope>NUCLEOTIDE SEQUENCE [LARGE SCALE GENOMIC DNA]</scope>
    <source>
        <strain evidence="1 2">FT134W</strain>
    </source>
</reference>
<dbReference type="EMBL" id="WWCR01000004">
    <property type="protein sequence ID" value="MYM71894.1"/>
    <property type="molecule type" value="Genomic_DNA"/>
</dbReference>
<proteinExistence type="predicted"/>
<evidence type="ECO:0000313" key="1">
    <source>
        <dbReference type="EMBL" id="MYM71894.1"/>
    </source>
</evidence>
<gene>
    <name evidence="1" type="ORF">GTP56_06735</name>
</gene>
<name>A0A7X4H0D9_9BURK</name>
<sequence>MLQYLVQIDAPDGVSYSFTLSREDIGILRNAPVGRAVSLENYIGYLTADRQLALSRRPSHVETAIVSHAELCRKLDESGNLAD</sequence>
<organism evidence="1 2">
    <name type="scientific">Duganella margarita</name>
    <dbReference type="NCBI Taxonomy" id="2692170"/>
    <lineage>
        <taxon>Bacteria</taxon>
        <taxon>Pseudomonadati</taxon>
        <taxon>Pseudomonadota</taxon>
        <taxon>Betaproteobacteria</taxon>
        <taxon>Burkholderiales</taxon>
        <taxon>Oxalobacteraceae</taxon>
        <taxon>Telluria group</taxon>
        <taxon>Duganella</taxon>
    </lineage>
</organism>
<dbReference type="Proteomes" id="UP000469734">
    <property type="component" value="Unassembled WGS sequence"/>
</dbReference>
<protein>
    <submittedName>
        <fullName evidence="1">Uncharacterized protein</fullName>
    </submittedName>
</protein>
<accession>A0A7X4H0D9</accession>
<dbReference type="AlphaFoldDB" id="A0A7X4H0D9"/>
<evidence type="ECO:0000313" key="2">
    <source>
        <dbReference type="Proteomes" id="UP000469734"/>
    </source>
</evidence>